<dbReference type="OrthoDB" id="4156714at2759"/>
<dbReference type="EMBL" id="CABFOC020000007">
    <property type="protein sequence ID" value="CAH0044716.1"/>
    <property type="molecule type" value="Genomic_DNA"/>
</dbReference>
<evidence type="ECO:0000256" key="2">
    <source>
        <dbReference type="SAM" id="MobiDB-lite"/>
    </source>
</evidence>
<keyword evidence="4" id="KW-1185">Reference proteome</keyword>
<gene>
    <name evidence="3" type="ORF">CSOL1703_00010454</name>
</gene>
<comment type="caution">
    <text evidence="3">The sequence shown here is derived from an EMBL/GenBank/DDBJ whole genome shotgun (WGS) entry which is preliminary data.</text>
</comment>
<feature type="compositionally biased region" description="Polar residues" evidence="2">
    <location>
        <begin position="1"/>
        <end position="13"/>
    </location>
</feature>
<name>A0A9N9WA57_9HYPO</name>
<dbReference type="AlphaFoldDB" id="A0A9N9WA57"/>
<proteinExistence type="predicted"/>
<feature type="compositionally biased region" description="Basic and acidic residues" evidence="2">
    <location>
        <begin position="50"/>
        <end position="67"/>
    </location>
</feature>
<sequence>MTEAVSANYQSKPLSRGHQPTQRDRGAKPKTQDSNADYEGGASIDSSGDACHDSQRNDIPEDPRETNSRNISRNHRVVKPSGGFLHSITSSFFPDRTEEPNNNIEKSIAELEDELRSKEKQLDEAKARFHKQGKMRQHQIQEMTENWANQYNTICQERSHFEAQLNTTMAQLEVAKEEIKQQEAVVTNIRSRQISDLASDVSNELPDDKVREALKAFFQGDFFSWCSDLCAPELKDPDQVAARLRSMNLLNTNEAYLRSPEFLKLNLRLGDGEASLPLLQAALSSFLCCEFLASPYFLVDMNPELHGESQVAASSALTSIESTLAKVQPDAAMDWRINTLQTLVKSTPMTTEAAERFARVFFENFRFLINEIYWDDKDAKSDLTKIILSFANLSLRLWQKRGYINVHYINHFANVPFRWKSLCMDADPQALATLGSQTEGRPIALLMRPGIVSQPLARSDDVKAEVTWLKALAWISSRVDGDETMGQ</sequence>
<feature type="region of interest" description="Disordered" evidence="2">
    <location>
        <begin position="1"/>
        <end position="83"/>
    </location>
</feature>
<accession>A0A9N9WA57</accession>
<protein>
    <submittedName>
        <fullName evidence="3">Uncharacterized protein</fullName>
    </submittedName>
</protein>
<dbReference type="Proteomes" id="UP000775872">
    <property type="component" value="Unassembled WGS sequence"/>
</dbReference>
<keyword evidence="1" id="KW-0175">Coiled coil</keyword>
<feature type="coiled-coil region" evidence="1">
    <location>
        <begin position="158"/>
        <end position="192"/>
    </location>
</feature>
<reference evidence="3 4" key="2">
    <citation type="submission" date="2021-10" db="EMBL/GenBank/DDBJ databases">
        <authorList>
            <person name="Piombo E."/>
        </authorList>
    </citation>
    <scope>NUCLEOTIDE SEQUENCE [LARGE SCALE GENOMIC DNA]</scope>
</reference>
<evidence type="ECO:0000313" key="3">
    <source>
        <dbReference type="EMBL" id="CAH0044716.1"/>
    </source>
</evidence>
<feature type="coiled-coil region" evidence="1">
    <location>
        <begin position="101"/>
        <end position="128"/>
    </location>
</feature>
<evidence type="ECO:0000313" key="4">
    <source>
        <dbReference type="Proteomes" id="UP000775872"/>
    </source>
</evidence>
<reference evidence="4" key="1">
    <citation type="submission" date="2019-06" db="EMBL/GenBank/DDBJ databases">
        <authorList>
            <person name="Broberg M."/>
        </authorList>
    </citation>
    <scope>NUCLEOTIDE SEQUENCE [LARGE SCALE GENOMIC DNA]</scope>
</reference>
<feature type="compositionally biased region" description="Basic and acidic residues" evidence="2">
    <location>
        <begin position="21"/>
        <end position="31"/>
    </location>
</feature>
<evidence type="ECO:0000256" key="1">
    <source>
        <dbReference type="SAM" id="Coils"/>
    </source>
</evidence>
<organism evidence="3 4">
    <name type="scientific">Clonostachys solani</name>
    <dbReference type="NCBI Taxonomy" id="160281"/>
    <lineage>
        <taxon>Eukaryota</taxon>
        <taxon>Fungi</taxon>
        <taxon>Dikarya</taxon>
        <taxon>Ascomycota</taxon>
        <taxon>Pezizomycotina</taxon>
        <taxon>Sordariomycetes</taxon>
        <taxon>Hypocreomycetidae</taxon>
        <taxon>Hypocreales</taxon>
        <taxon>Bionectriaceae</taxon>
        <taxon>Clonostachys</taxon>
    </lineage>
</organism>